<dbReference type="RefSeq" id="WP_013043700.1">
    <property type="nucleotide sequence ID" value="NC_014008.1"/>
</dbReference>
<evidence type="ECO:0000313" key="2">
    <source>
        <dbReference type="EMBL" id="ADE54978.1"/>
    </source>
</evidence>
<organism evidence="2 3">
    <name type="scientific">Coraliomargarita akajimensis (strain DSM 45221 / IAM 15411 / JCM 23193 / KCTC 12865 / 04OKA010-24)</name>
    <dbReference type="NCBI Taxonomy" id="583355"/>
    <lineage>
        <taxon>Bacteria</taxon>
        <taxon>Pseudomonadati</taxon>
        <taxon>Verrucomicrobiota</taxon>
        <taxon>Opitutia</taxon>
        <taxon>Puniceicoccales</taxon>
        <taxon>Coraliomargaritaceae</taxon>
        <taxon>Coraliomargarita</taxon>
    </lineage>
</organism>
<dbReference type="InterPro" id="IPR036513">
    <property type="entry name" value="STAS_dom_sf"/>
</dbReference>
<dbReference type="HOGENOM" id="CLU_130803_0_0_0"/>
<reference evidence="2 3" key="1">
    <citation type="journal article" date="2010" name="Stand. Genomic Sci.">
        <title>Complete genome sequence of Coraliomargarita akajimensis type strain (04OKA010-24).</title>
        <authorList>
            <person name="Mavromatis K."/>
            <person name="Abt B."/>
            <person name="Brambilla E."/>
            <person name="Lapidus A."/>
            <person name="Copeland A."/>
            <person name="Deshpande S."/>
            <person name="Nolan M."/>
            <person name="Lucas S."/>
            <person name="Tice H."/>
            <person name="Cheng J.F."/>
            <person name="Han C."/>
            <person name="Detter J.C."/>
            <person name="Woyke T."/>
            <person name="Goodwin L."/>
            <person name="Pitluck S."/>
            <person name="Held B."/>
            <person name="Brettin T."/>
            <person name="Tapia R."/>
            <person name="Ivanova N."/>
            <person name="Mikhailova N."/>
            <person name="Pati A."/>
            <person name="Liolios K."/>
            <person name="Chen A."/>
            <person name="Palaniappan K."/>
            <person name="Land M."/>
            <person name="Hauser L."/>
            <person name="Chang Y.J."/>
            <person name="Jeffries C.D."/>
            <person name="Rohde M."/>
            <person name="Goker M."/>
            <person name="Bristow J."/>
            <person name="Eisen J.A."/>
            <person name="Markowitz V."/>
            <person name="Hugenholtz P."/>
            <person name="Klenk H.P."/>
            <person name="Kyrpides N.C."/>
        </authorList>
    </citation>
    <scope>NUCLEOTIDE SEQUENCE [LARGE SCALE GENOMIC DNA]</scope>
    <source>
        <strain evidence="3">DSM 45221 / IAM 15411 / JCM 23193 / KCTC 12865</strain>
    </source>
</reference>
<keyword evidence="3" id="KW-1185">Reference proteome</keyword>
<protein>
    <submittedName>
        <fullName evidence="2">Anti-sigma-factor antagonist</fullName>
    </submittedName>
</protein>
<dbReference type="STRING" id="583355.Caka_1960"/>
<accession>D5EKS1</accession>
<evidence type="ECO:0000259" key="1">
    <source>
        <dbReference type="PROSITE" id="PS50801"/>
    </source>
</evidence>
<dbReference type="KEGG" id="caa:Caka_1960"/>
<name>D5EKS1_CORAD</name>
<dbReference type="PROSITE" id="PS50801">
    <property type="entry name" value="STAS"/>
    <property type="match status" value="1"/>
</dbReference>
<dbReference type="AlphaFoldDB" id="D5EKS1"/>
<gene>
    <name evidence="2" type="ordered locus">Caka_1960</name>
</gene>
<proteinExistence type="predicted"/>
<dbReference type="InterPro" id="IPR002645">
    <property type="entry name" value="STAS_dom"/>
</dbReference>
<dbReference type="Proteomes" id="UP000000925">
    <property type="component" value="Chromosome"/>
</dbReference>
<feature type="domain" description="STAS" evidence="1">
    <location>
        <begin position="18"/>
        <end position="101"/>
    </location>
</feature>
<dbReference type="eggNOG" id="COG1366">
    <property type="taxonomic scope" value="Bacteria"/>
</dbReference>
<sequence length="167" mass="18380">MSDPNQPTFLVSAYTDPVAVQIHGKANYLNCNNFREFMEKMVADGKTNFILDFEHCKGMDSTFLGILAGTALEIRNKDAAGKLTVCQLGERNKELIVNLGLQALLDIKEDGPGHSAEFDTLENETVTNTSDVLHAHENLVKCDEENAAKFQDVIAFLKNQVESESGS</sequence>
<dbReference type="OrthoDB" id="370397at2"/>
<dbReference type="SUPFAM" id="SSF52091">
    <property type="entry name" value="SpoIIaa-like"/>
    <property type="match status" value="1"/>
</dbReference>
<evidence type="ECO:0000313" key="3">
    <source>
        <dbReference type="Proteomes" id="UP000000925"/>
    </source>
</evidence>
<dbReference type="CDD" id="cd07043">
    <property type="entry name" value="STAS_anti-anti-sigma_factors"/>
    <property type="match status" value="1"/>
</dbReference>
<dbReference type="Gene3D" id="3.30.750.24">
    <property type="entry name" value="STAS domain"/>
    <property type="match status" value="1"/>
</dbReference>
<dbReference type="EMBL" id="CP001998">
    <property type="protein sequence ID" value="ADE54978.1"/>
    <property type="molecule type" value="Genomic_DNA"/>
</dbReference>
<dbReference type="Pfam" id="PF01740">
    <property type="entry name" value="STAS"/>
    <property type="match status" value="1"/>
</dbReference>